<evidence type="ECO:0000313" key="2">
    <source>
        <dbReference type="EMBL" id="GAA2736726.1"/>
    </source>
</evidence>
<dbReference type="InterPro" id="IPR015315">
    <property type="entry name" value="DUF1963"/>
</dbReference>
<protein>
    <recommendedName>
        <fullName evidence="4">DUF1963 domain-containing protein</fullName>
    </recommendedName>
</protein>
<evidence type="ECO:0000313" key="3">
    <source>
        <dbReference type="Proteomes" id="UP001501842"/>
    </source>
</evidence>
<feature type="region of interest" description="Disordered" evidence="1">
    <location>
        <begin position="183"/>
        <end position="237"/>
    </location>
</feature>
<reference evidence="2 3" key="1">
    <citation type="journal article" date="2019" name="Int. J. Syst. Evol. Microbiol.">
        <title>The Global Catalogue of Microorganisms (GCM) 10K type strain sequencing project: providing services to taxonomists for standard genome sequencing and annotation.</title>
        <authorList>
            <consortium name="The Broad Institute Genomics Platform"/>
            <consortium name="The Broad Institute Genome Sequencing Center for Infectious Disease"/>
            <person name="Wu L."/>
            <person name="Ma J."/>
        </authorList>
    </citation>
    <scope>NUCLEOTIDE SEQUENCE [LARGE SCALE GENOMIC DNA]</scope>
    <source>
        <strain evidence="2 3">JCM 8201</strain>
    </source>
</reference>
<sequence>MDHQGRFRRAALALDVPDDEISRFVEHLRLSIRLSGGSGGVPVGRFGGAPRLPVDEDWPSDGIGRLPFVFSVDCAALPRVDGFGLPADGSLLFFLDHENDHLASATGEQGYARVVYVSADTDTAVAEPPDPGFLGKQYDVSATLCAELPDWFSTHEDEEEDDLSPFQQRVDVARPLSRGRRVLLRELRDPPRRPGRRPPGQGVFRDRVQRVETPSGVPTAAADPRPSTGGLHRGHDPLKHLVDELRGVGSSRRSVPGASYPCSLSSAAALSLSLSIVIMS</sequence>
<dbReference type="Gene3D" id="2.30.320.10">
    <property type="entry name" value="YwqG-like"/>
    <property type="match status" value="1"/>
</dbReference>
<evidence type="ECO:0008006" key="4">
    <source>
        <dbReference type="Google" id="ProtNLM"/>
    </source>
</evidence>
<evidence type="ECO:0000256" key="1">
    <source>
        <dbReference type="SAM" id="MobiDB-lite"/>
    </source>
</evidence>
<name>A0ABN3UQ06_9ACTN</name>
<gene>
    <name evidence="2" type="ORF">GCM10010439_64540</name>
</gene>
<proteinExistence type="predicted"/>
<dbReference type="InterPro" id="IPR035948">
    <property type="entry name" value="YwqG-like_sf"/>
</dbReference>
<dbReference type="EMBL" id="BAAATZ010000033">
    <property type="protein sequence ID" value="GAA2736726.1"/>
    <property type="molecule type" value="Genomic_DNA"/>
</dbReference>
<dbReference type="RefSeq" id="WP_344456383.1">
    <property type="nucleotide sequence ID" value="NZ_BAAATZ010000033.1"/>
</dbReference>
<accession>A0ABN3UQ06</accession>
<organism evidence="2 3">
    <name type="scientific">Actinocorallia aurantiaca</name>
    <dbReference type="NCBI Taxonomy" id="46204"/>
    <lineage>
        <taxon>Bacteria</taxon>
        <taxon>Bacillati</taxon>
        <taxon>Actinomycetota</taxon>
        <taxon>Actinomycetes</taxon>
        <taxon>Streptosporangiales</taxon>
        <taxon>Thermomonosporaceae</taxon>
        <taxon>Actinocorallia</taxon>
    </lineage>
</organism>
<dbReference type="SUPFAM" id="SSF103032">
    <property type="entry name" value="Hypothetical protein YwqG"/>
    <property type="match status" value="1"/>
</dbReference>
<dbReference type="Proteomes" id="UP001501842">
    <property type="component" value="Unassembled WGS sequence"/>
</dbReference>
<feature type="compositionally biased region" description="Basic and acidic residues" evidence="1">
    <location>
        <begin position="183"/>
        <end position="192"/>
    </location>
</feature>
<dbReference type="Pfam" id="PF09234">
    <property type="entry name" value="DUF1963"/>
    <property type="match status" value="1"/>
</dbReference>
<keyword evidence="3" id="KW-1185">Reference proteome</keyword>
<comment type="caution">
    <text evidence="2">The sequence shown here is derived from an EMBL/GenBank/DDBJ whole genome shotgun (WGS) entry which is preliminary data.</text>
</comment>